<dbReference type="Gene3D" id="2.30.30.550">
    <property type="entry name" value="Major Vault Protein repeat"/>
    <property type="match status" value="4"/>
</dbReference>
<dbReference type="InterPro" id="IPR041136">
    <property type="entry name" value="Vault_4"/>
</dbReference>
<evidence type="ECO:0000256" key="3">
    <source>
        <dbReference type="ARBA" id="ARBA00022490"/>
    </source>
</evidence>
<evidence type="ECO:0000256" key="8">
    <source>
        <dbReference type="ARBA" id="ARBA00024814"/>
    </source>
</evidence>
<feature type="repeat" description="MVP" evidence="10">
    <location>
        <begin position="345"/>
        <end position="397"/>
    </location>
</feature>
<comment type="caution">
    <text evidence="16">The sequence shown here is derived from an EMBL/GenBank/DDBJ whole genome shotgun (WGS) entry which is preliminary data.</text>
</comment>
<reference evidence="16 17" key="1">
    <citation type="submission" date="2018-09" db="EMBL/GenBank/DDBJ databases">
        <title>whole genome sequence of T. equiperdum IVM-t1 strain.</title>
        <authorList>
            <person name="Suganuma K."/>
        </authorList>
    </citation>
    <scope>NUCLEOTIDE SEQUENCE [LARGE SCALE GENOMIC DNA]</scope>
    <source>
        <strain evidence="16 17">IVM-t1</strain>
    </source>
</reference>
<feature type="domain" description="Major vault protein repeat" evidence="11">
    <location>
        <begin position="112"/>
        <end position="170"/>
    </location>
</feature>
<feature type="domain" description="Major vault protein repeat" evidence="11">
    <location>
        <begin position="341"/>
        <end position="382"/>
    </location>
</feature>
<dbReference type="AlphaFoldDB" id="A0A3L6KX22"/>
<proteinExistence type="predicted"/>
<dbReference type="FunFam" id="2.30.30.570:FF:000001">
    <property type="entry name" value="major vault protein-like"/>
    <property type="match status" value="1"/>
</dbReference>
<dbReference type="InterPro" id="IPR040989">
    <property type="entry name" value="Vault_3"/>
</dbReference>
<dbReference type="PROSITE" id="PS51224">
    <property type="entry name" value="MVP"/>
    <property type="match status" value="6"/>
</dbReference>
<evidence type="ECO:0000256" key="10">
    <source>
        <dbReference type="PROSITE-ProRule" id="PRU00571"/>
    </source>
</evidence>
<dbReference type="InterPro" id="IPR036013">
    <property type="entry name" value="Band_7/SPFH_dom_sf"/>
</dbReference>
<dbReference type="Gene3D" id="2.30.30.620">
    <property type="match status" value="1"/>
</dbReference>
<dbReference type="Pfam" id="PF11978">
    <property type="entry name" value="MVP_shoulder"/>
    <property type="match status" value="1"/>
</dbReference>
<feature type="domain" description="Major vault protein repeat" evidence="15">
    <location>
        <begin position="396"/>
        <end position="441"/>
    </location>
</feature>
<dbReference type="Pfam" id="PF01505">
    <property type="entry name" value="Vault"/>
    <property type="match status" value="4"/>
</dbReference>
<dbReference type="GO" id="GO:0005737">
    <property type="term" value="C:cytoplasm"/>
    <property type="evidence" value="ECO:0007669"/>
    <property type="project" value="UniProtKB-SubCell"/>
</dbReference>
<dbReference type="InterPro" id="IPR043179">
    <property type="entry name" value="Vault_2_sf"/>
</dbReference>
<evidence type="ECO:0000256" key="2">
    <source>
        <dbReference type="ARBA" id="ARBA00004496"/>
    </source>
</evidence>
<organism evidence="16 17">
    <name type="scientific">Trypanosoma brucei equiperdum</name>
    <dbReference type="NCBI Taxonomy" id="630700"/>
    <lineage>
        <taxon>Eukaryota</taxon>
        <taxon>Discoba</taxon>
        <taxon>Euglenozoa</taxon>
        <taxon>Kinetoplastea</taxon>
        <taxon>Metakinetoplastina</taxon>
        <taxon>Trypanosomatida</taxon>
        <taxon>Trypanosomatidae</taxon>
        <taxon>Trypanosoma</taxon>
    </lineage>
</organism>
<comment type="function">
    <text evidence="8">Required for normal vault structure. Vaults are multi-subunit structures that may act as scaffolds for proteins involved in signal transduction. Vaults may also play a role in nucleo-cytoplasmic transport.</text>
</comment>
<name>A0A3L6KX22_9TRYP</name>
<feature type="domain" description="Major vault protein repeat" evidence="13">
    <location>
        <begin position="53"/>
        <end position="105"/>
    </location>
</feature>
<evidence type="ECO:0000256" key="7">
    <source>
        <dbReference type="ARBA" id="ARBA00023274"/>
    </source>
</evidence>
<gene>
    <name evidence="16" type="primary">MVP</name>
    <name evidence="16" type="ORF">DPX39_100025200</name>
</gene>
<feature type="repeat" description="MVP" evidence="10">
    <location>
        <begin position="115"/>
        <end position="185"/>
    </location>
</feature>
<accession>A0A3L6KX22</accession>
<dbReference type="InterPro" id="IPR043023">
    <property type="entry name" value="MVP_rep_sf"/>
</dbReference>
<dbReference type="Gene3D" id="6.10.250.720">
    <property type="match status" value="1"/>
</dbReference>
<feature type="domain" description="Major vault protein shoulder" evidence="12">
    <location>
        <begin position="534"/>
        <end position="652"/>
    </location>
</feature>
<keyword evidence="7 10" id="KW-0687">Ribonucleoprotein</keyword>
<dbReference type="Proteomes" id="UP000266743">
    <property type="component" value="Chromosome 10"/>
</dbReference>
<dbReference type="Gene3D" id="2.30.30.560">
    <property type="match status" value="2"/>
</dbReference>
<dbReference type="Gene3D" id="6.20.380.10">
    <property type="match status" value="1"/>
</dbReference>
<evidence type="ECO:0000259" key="11">
    <source>
        <dbReference type="Pfam" id="PF01505"/>
    </source>
</evidence>
<keyword evidence="4" id="KW-0597">Phosphoprotein</keyword>
<feature type="repeat" description="MVP" evidence="10">
    <location>
        <begin position="239"/>
        <end position="294"/>
    </location>
</feature>
<evidence type="ECO:0000259" key="14">
    <source>
        <dbReference type="Pfam" id="PF17795"/>
    </source>
</evidence>
<dbReference type="FunFam" id="2.30.30.560:FF:000002">
    <property type="entry name" value="Major vault protein-alpha"/>
    <property type="match status" value="1"/>
</dbReference>
<dbReference type="PANTHER" id="PTHR14165:SF13">
    <property type="entry name" value="VAULT PROTEIN, PUTATIVE-RELATED"/>
    <property type="match status" value="1"/>
</dbReference>
<evidence type="ECO:0000259" key="15">
    <source>
        <dbReference type="Pfam" id="PF17796"/>
    </source>
</evidence>
<evidence type="ECO:0000256" key="6">
    <source>
        <dbReference type="ARBA" id="ARBA00023242"/>
    </source>
</evidence>
<dbReference type="Gene3D" id="3.30.479.30">
    <property type="entry name" value="Band 7 domain"/>
    <property type="match status" value="1"/>
</dbReference>
<feature type="domain" description="Major vault protein repeat" evidence="11">
    <location>
        <begin position="236"/>
        <end position="269"/>
    </location>
</feature>
<evidence type="ECO:0000256" key="1">
    <source>
        <dbReference type="ARBA" id="ARBA00004123"/>
    </source>
</evidence>
<dbReference type="PANTHER" id="PTHR14165">
    <property type="entry name" value="MAJOR VAULT PROTEIN"/>
    <property type="match status" value="1"/>
</dbReference>
<dbReference type="Gene3D" id="2.30.30.570">
    <property type="match status" value="2"/>
</dbReference>
<evidence type="ECO:0000256" key="5">
    <source>
        <dbReference type="ARBA" id="ARBA00022737"/>
    </source>
</evidence>
<sequence length="863" mass="95049">MVDKENQVIRLRPYEYIHVMDRNTCEVMLVEGPRSFTMLDHHISLHDKVQNHVVVPPGHYCEVENPVVKPTASSSVGTLCNEMGHREVRLSQDPFPLHPGEKLVTEPQPMRILAANEAIAVRALKEFTYSVPALGGSNNGEKGDTTGVAVRRRAVGEVWLVRGPCEYVPRVEEVVEGNVTPIFLSAGQSLVLRANCNFTDINGVKRSRGDVWAVTTAGMHFPDPSASVVRVHEGVILSATEAVRVRALRSFFDRLAAVDRVAGERWLVTHDVVPLFIPTVDEEVEEKISLTVVGERQYCEILNVVKGGVCHYGVCEVRHGPCSFFLQPGEVLVGGTVREAHILSSDEALLVVAVRAFVDEDGVEREPASRWLVHGPRKYIPPQGVTVVERRKRMVLSGSEGVYVRDICTGNVRAVHGEAVLLGPEEELWEKPIDPLVHKLLTARRHSMYASRVCTETSVDVGSEGHPRTHKIVMFKVPHNALVQLYDPTTNKSRVEAGPLTVSLGPNEEISVVVLSGGQPKRRGHIHSLFLFLGPDFMADKIVVETLEHARLQLEIAYNWEFDTTDVEHIKRIAFSVPDFVGMACKTLANRIRAAIASEPFDNFHRNSSSLIRRAIFHSHSGTTELRGDSLYFPVNGLVITNVDVRSVEPVEVKMQNALTKSVQLAVEIITKSQENEASHQAMLMEQEEKGALELQLMKDRVSAEEERVKLLRVVAENTAIELCGASKAQALAESEARCVESQGELDVTGIRCEAQSLIAAAQLAGLRERVESKLCHRRAMDELAIAKAKALSDIDATKYEKIFEALGKGTFEAIARAGPELKAKLLQALGLKGFLVTDGSTPINLLGIADCVLHKNGNDALP</sequence>
<dbReference type="Pfam" id="PF17794">
    <property type="entry name" value="Vault_2"/>
    <property type="match status" value="1"/>
</dbReference>
<dbReference type="FunFam" id="2.30.30.620:FF:000003">
    <property type="entry name" value="Major vault protein-like protein"/>
    <property type="match status" value="1"/>
</dbReference>
<dbReference type="InterPro" id="IPR002499">
    <property type="entry name" value="Vault_N"/>
</dbReference>
<feature type="domain" description="Major vault protein repeat" evidence="14">
    <location>
        <begin position="472"/>
        <end position="533"/>
    </location>
</feature>
<dbReference type="InterPro" id="IPR021870">
    <property type="entry name" value="MVP_shoulder"/>
</dbReference>
<evidence type="ECO:0000259" key="12">
    <source>
        <dbReference type="Pfam" id="PF11978"/>
    </source>
</evidence>
<dbReference type="GO" id="GO:1990904">
    <property type="term" value="C:ribonucleoprotein complex"/>
    <property type="evidence" value="ECO:0007669"/>
    <property type="project" value="UniProtKB-UniRule"/>
</dbReference>
<comment type="subunit">
    <text evidence="9">The vault ribonucleoprotein particle is a huge (400 A x 670 A) cage structure of 12.9 MDa. It consists of a dimer of half-vaults, with each half-vault comprising 39 identical major vault protein (MVP) chains, PARP4 and one or more vault RNAs (vRNAs).</text>
</comment>
<evidence type="ECO:0000256" key="4">
    <source>
        <dbReference type="ARBA" id="ARBA00022553"/>
    </source>
</evidence>
<dbReference type="InterPro" id="IPR041139">
    <property type="entry name" value="MVP_rep_dom"/>
</dbReference>
<evidence type="ECO:0000256" key="9">
    <source>
        <dbReference type="ARBA" id="ARBA00025889"/>
    </source>
</evidence>
<dbReference type="InterPro" id="IPR041134">
    <property type="entry name" value="Vault_2"/>
</dbReference>
<comment type="subcellular location">
    <subcellularLocation>
        <location evidence="2 10">Cytoplasm</location>
    </subcellularLocation>
    <subcellularLocation>
        <location evidence="1">Nucleus</location>
    </subcellularLocation>
</comment>
<evidence type="ECO:0000313" key="16">
    <source>
        <dbReference type="EMBL" id="RHW68879.1"/>
    </source>
</evidence>
<dbReference type="Pfam" id="PF17795">
    <property type="entry name" value="Vault_3"/>
    <property type="match status" value="1"/>
</dbReference>
<dbReference type="GO" id="GO:0005634">
    <property type="term" value="C:nucleus"/>
    <property type="evidence" value="ECO:0007669"/>
    <property type="project" value="UniProtKB-SubCell"/>
</dbReference>
<feature type="repeat" description="MVP" evidence="10">
    <location>
        <begin position="186"/>
        <end position="238"/>
    </location>
</feature>
<keyword evidence="3 10" id="KW-0963">Cytoplasm</keyword>
<evidence type="ECO:0000259" key="13">
    <source>
        <dbReference type="Pfam" id="PF17794"/>
    </source>
</evidence>
<feature type="repeat" description="MVP" evidence="10">
    <location>
        <begin position="58"/>
        <end position="114"/>
    </location>
</feature>
<dbReference type="EMBL" id="QSBY01000010">
    <property type="protein sequence ID" value="RHW68879.1"/>
    <property type="molecule type" value="Genomic_DNA"/>
</dbReference>
<dbReference type="CDD" id="cd08825">
    <property type="entry name" value="MVP_shoulder"/>
    <property type="match status" value="1"/>
</dbReference>
<keyword evidence="5" id="KW-0677">Repeat</keyword>
<keyword evidence="6" id="KW-0539">Nucleus</keyword>
<dbReference type="FunFam" id="3.30.479.30:FF:000010">
    <property type="entry name" value="major vault protein-like"/>
    <property type="match status" value="1"/>
</dbReference>
<dbReference type="InterPro" id="IPR039059">
    <property type="entry name" value="MVP"/>
</dbReference>
<dbReference type="Pfam" id="PF17796">
    <property type="entry name" value="Vault_4"/>
    <property type="match status" value="1"/>
</dbReference>
<feature type="repeat" description="MVP" evidence="10">
    <location>
        <begin position="296"/>
        <end position="344"/>
    </location>
</feature>
<protein>
    <submittedName>
        <fullName evidence="16">Major vault protein</fullName>
    </submittedName>
</protein>
<evidence type="ECO:0000313" key="17">
    <source>
        <dbReference type="Proteomes" id="UP000266743"/>
    </source>
</evidence>
<feature type="domain" description="Major vault protein repeat" evidence="11">
    <location>
        <begin position="183"/>
        <end position="223"/>
    </location>
</feature>